<protein>
    <submittedName>
        <fullName evidence="2">ATP/GTP-binding protein</fullName>
    </submittedName>
</protein>
<reference evidence="2 3" key="1">
    <citation type="submission" date="2022-10" db="EMBL/GenBank/DDBJ databases">
        <title>The complete genomes of actinobacterial strains from the NBC collection.</title>
        <authorList>
            <person name="Joergensen T.S."/>
            <person name="Alvarez Arevalo M."/>
            <person name="Sterndorff E.B."/>
            <person name="Faurdal D."/>
            <person name="Vuksanovic O."/>
            <person name="Mourched A.-S."/>
            <person name="Charusanti P."/>
            <person name="Shaw S."/>
            <person name="Blin K."/>
            <person name="Weber T."/>
        </authorList>
    </citation>
    <scope>NUCLEOTIDE SEQUENCE [LARGE SCALE GENOMIC DNA]</scope>
    <source>
        <strain evidence="2 3">NBC_00319</strain>
    </source>
</reference>
<evidence type="ECO:0000313" key="2">
    <source>
        <dbReference type="EMBL" id="WUM20297.1"/>
    </source>
</evidence>
<dbReference type="RefSeq" id="WP_328857654.1">
    <property type="nucleotide sequence ID" value="NZ_CP108021.1"/>
</dbReference>
<gene>
    <name evidence="2" type="ORF">OG579_00035</name>
</gene>
<accession>A0AAU4K2P8</accession>
<feature type="region of interest" description="Disordered" evidence="1">
    <location>
        <begin position="1"/>
        <end position="31"/>
    </location>
</feature>
<sequence>MPRHNRRDRGTPPTPPSGALHRVERGPAGLGIDHHVRPIPGSRATKPYLCPGCRQTIAPGTAHVVAWPVDDPDGEDRRHWHTGCWNGRITRTGYR</sequence>
<dbReference type="EMBL" id="CP108021">
    <property type="protein sequence ID" value="WUM20297.1"/>
    <property type="molecule type" value="Genomic_DNA"/>
</dbReference>
<dbReference type="AlphaFoldDB" id="A0AAU4K2P8"/>
<dbReference type="KEGG" id="whr:OG579_00035"/>
<evidence type="ECO:0000256" key="1">
    <source>
        <dbReference type="SAM" id="MobiDB-lite"/>
    </source>
</evidence>
<keyword evidence="3" id="KW-1185">Reference proteome</keyword>
<name>A0AAU4K2P8_9NOCA</name>
<dbReference type="Proteomes" id="UP001432128">
    <property type="component" value="Chromosome"/>
</dbReference>
<proteinExistence type="predicted"/>
<organism evidence="2 3">
    <name type="scientific">Williamsia herbipolensis</name>
    <dbReference type="NCBI Taxonomy" id="1603258"/>
    <lineage>
        <taxon>Bacteria</taxon>
        <taxon>Bacillati</taxon>
        <taxon>Actinomycetota</taxon>
        <taxon>Actinomycetes</taxon>
        <taxon>Mycobacteriales</taxon>
        <taxon>Nocardiaceae</taxon>
        <taxon>Williamsia</taxon>
    </lineage>
</organism>
<evidence type="ECO:0000313" key="3">
    <source>
        <dbReference type="Proteomes" id="UP001432128"/>
    </source>
</evidence>